<evidence type="ECO:0000313" key="2">
    <source>
        <dbReference type="Proteomes" id="UP001165083"/>
    </source>
</evidence>
<comment type="caution">
    <text evidence="1">The sequence shown here is derived from an EMBL/GenBank/DDBJ whole genome shotgun (WGS) entry which is preliminary data.</text>
</comment>
<name>A0A9W6WJ60_9STRA</name>
<dbReference type="OrthoDB" id="121912at2759"/>
<dbReference type="Proteomes" id="UP001165083">
    <property type="component" value="Unassembled WGS sequence"/>
</dbReference>
<keyword evidence="2" id="KW-1185">Reference proteome</keyword>
<dbReference type="AlphaFoldDB" id="A0A9W6WJ60"/>
<accession>A0A9W6WJ60</accession>
<reference evidence="1" key="1">
    <citation type="submission" date="2023-04" db="EMBL/GenBank/DDBJ databases">
        <title>Phytophthora lilii NBRC 32176.</title>
        <authorList>
            <person name="Ichikawa N."/>
            <person name="Sato H."/>
            <person name="Tonouchi N."/>
        </authorList>
    </citation>
    <scope>NUCLEOTIDE SEQUENCE</scope>
    <source>
        <strain evidence="1">NBRC 32176</strain>
    </source>
</reference>
<evidence type="ECO:0000313" key="1">
    <source>
        <dbReference type="EMBL" id="GMF15186.1"/>
    </source>
</evidence>
<protein>
    <submittedName>
        <fullName evidence="1">Unnamed protein product</fullName>
    </submittedName>
</protein>
<organism evidence="1 2">
    <name type="scientific">Phytophthora lilii</name>
    <dbReference type="NCBI Taxonomy" id="2077276"/>
    <lineage>
        <taxon>Eukaryota</taxon>
        <taxon>Sar</taxon>
        <taxon>Stramenopiles</taxon>
        <taxon>Oomycota</taxon>
        <taxon>Peronosporomycetes</taxon>
        <taxon>Peronosporales</taxon>
        <taxon>Peronosporaceae</taxon>
        <taxon>Phytophthora</taxon>
    </lineage>
</organism>
<proteinExistence type="predicted"/>
<sequence>MLTEDERVALLETNWPSRDVADPDDKLYAPRDVASVKISDALGRVGVDAGLYAFGGSDAALPALPGLVVRDAGAIPIPLAESFASCLLDQCTQVETNRWELLADQVWMKKPEWNRAMGDLGVGIGEKLGFEEALLDVILSKLVVFGPGARLERRKDAEESEGHVATLVMRRLGGV</sequence>
<dbReference type="EMBL" id="BSXW01000217">
    <property type="protein sequence ID" value="GMF15186.1"/>
    <property type="molecule type" value="Genomic_DNA"/>
</dbReference>
<gene>
    <name evidence="1" type="ORF">Plil01_000516200</name>
</gene>